<evidence type="ECO:0000256" key="2">
    <source>
        <dbReference type="ARBA" id="ARBA00022692"/>
    </source>
</evidence>
<dbReference type="CDD" id="cd00063">
    <property type="entry name" value="FN3"/>
    <property type="match status" value="1"/>
</dbReference>
<dbReference type="Gene3D" id="3.30.200.20">
    <property type="entry name" value="Phosphorylase Kinase, domain 1"/>
    <property type="match status" value="1"/>
</dbReference>
<dbReference type="Pfam" id="PF00041">
    <property type="entry name" value="fn3"/>
    <property type="match status" value="1"/>
</dbReference>
<keyword evidence="4 7" id="KW-1133">Transmembrane helix</keyword>
<evidence type="ECO:0000259" key="9">
    <source>
        <dbReference type="PROSITE" id="PS50011"/>
    </source>
</evidence>
<reference evidence="11 12" key="1">
    <citation type="submission" date="2024-05" db="EMBL/GenBank/DDBJ databases">
        <title>Genetic variation in Jamaican populations of the coffee berry borer (Hypothenemus hampei).</title>
        <authorList>
            <person name="Errbii M."/>
            <person name="Myrie A."/>
        </authorList>
    </citation>
    <scope>NUCLEOTIDE SEQUENCE [LARGE SCALE GENOMIC DNA]</scope>
    <source>
        <strain evidence="11">JA-Hopewell-2020-01-JO</strain>
        <tissue evidence="11">Whole body</tissue>
    </source>
</reference>
<keyword evidence="6" id="KW-0325">Glycoprotein</keyword>
<dbReference type="InterPro" id="IPR057598">
    <property type="entry name" value="Fn3_PTPRU"/>
</dbReference>
<dbReference type="PANTHER" id="PTHR24416:SF611">
    <property type="entry name" value="TYROSINE-PROTEIN KINASE TRANSMEMBRANE RECEPTOR ROR"/>
    <property type="match status" value="1"/>
</dbReference>
<dbReference type="PROSITE" id="PS50853">
    <property type="entry name" value="FN3"/>
    <property type="match status" value="1"/>
</dbReference>
<dbReference type="AlphaFoldDB" id="A0ABD1EDA6"/>
<dbReference type="PANTHER" id="PTHR24416">
    <property type="entry name" value="TYROSINE-PROTEIN KINASE RECEPTOR"/>
    <property type="match status" value="1"/>
</dbReference>
<dbReference type="GO" id="GO:0016020">
    <property type="term" value="C:membrane"/>
    <property type="evidence" value="ECO:0007669"/>
    <property type="project" value="UniProtKB-SubCell"/>
</dbReference>
<evidence type="ECO:0000259" key="10">
    <source>
        <dbReference type="PROSITE" id="PS50853"/>
    </source>
</evidence>
<dbReference type="PRINTS" id="PR00109">
    <property type="entry name" value="TYRKINASE"/>
</dbReference>
<dbReference type="Gene3D" id="1.10.510.10">
    <property type="entry name" value="Transferase(Phosphotransferase) domain 1"/>
    <property type="match status" value="1"/>
</dbReference>
<evidence type="ECO:0000256" key="8">
    <source>
        <dbReference type="SAM" id="SignalP"/>
    </source>
</evidence>
<dbReference type="GO" id="GO:0004714">
    <property type="term" value="F:transmembrane receptor protein tyrosine kinase activity"/>
    <property type="evidence" value="ECO:0007669"/>
    <property type="project" value="UniProtKB-ARBA"/>
</dbReference>
<evidence type="ECO:0008006" key="13">
    <source>
        <dbReference type="Google" id="ProtNLM"/>
    </source>
</evidence>
<protein>
    <recommendedName>
        <fullName evidence="13">Tyrosine-protein kinase Wsck</fullName>
    </recommendedName>
</protein>
<dbReference type="PROSITE" id="PS50011">
    <property type="entry name" value="PROTEIN_KINASE_DOM"/>
    <property type="match status" value="1"/>
</dbReference>
<evidence type="ECO:0000256" key="1">
    <source>
        <dbReference type="ARBA" id="ARBA00004479"/>
    </source>
</evidence>
<proteinExistence type="predicted"/>
<comment type="caution">
    <text evidence="11">The sequence shown here is derived from an EMBL/GenBank/DDBJ whole genome shotgun (WGS) entry which is preliminary data.</text>
</comment>
<keyword evidence="3 8" id="KW-0732">Signal</keyword>
<dbReference type="InterPro" id="IPR036116">
    <property type="entry name" value="FN3_sf"/>
</dbReference>
<dbReference type="Pfam" id="PF23144">
    <property type="entry name" value="Fn3_PTPRU"/>
    <property type="match status" value="1"/>
</dbReference>
<dbReference type="CDD" id="cd00192">
    <property type="entry name" value="PTKc"/>
    <property type="match status" value="1"/>
</dbReference>
<evidence type="ECO:0000256" key="3">
    <source>
        <dbReference type="ARBA" id="ARBA00022729"/>
    </source>
</evidence>
<accession>A0ABD1EDA6</accession>
<dbReference type="Pfam" id="PF07714">
    <property type="entry name" value="PK_Tyr_Ser-Thr"/>
    <property type="match status" value="1"/>
</dbReference>
<dbReference type="InterPro" id="IPR000719">
    <property type="entry name" value="Prot_kinase_dom"/>
</dbReference>
<evidence type="ECO:0000313" key="12">
    <source>
        <dbReference type="Proteomes" id="UP001566132"/>
    </source>
</evidence>
<evidence type="ECO:0000256" key="4">
    <source>
        <dbReference type="ARBA" id="ARBA00022989"/>
    </source>
</evidence>
<evidence type="ECO:0000256" key="5">
    <source>
        <dbReference type="ARBA" id="ARBA00023136"/>
    </source>
</evidence>
<keyword evidence="5 7" id="KW-0472">Membrane</keyword>
<feature type="chain" id="PRO_5044811481" description="Tyrosine-protein kinase Wsck" evidence="8">
    <location>
        <begin position="18"/>
        <end position="729"/>
    </location>
</feature>
<evidence type="ECO:0000256" key="7">
    <source>
        <dbReference type="SAM" id="Phobius"/>
    </source>
</evidence>
<keyword evidence="12" id="KW-1185">Reference proteome</keyword>
<organism evidence="11 12">
    <name type="scientific">Hypothenemus hampei</name>
    <name type="common">Coffee berry borer</name>
    <dbReference type="NCBI Taxonomy" id="57062"/>
    <lineage>
        <taxon>Eukaryota</taxon>
        <taxon>Metazoa</taxon>
        <taxon>Ecdysozoa</taxon>
        <taxon>Arthropoda</taxon>
        <taxon>Hexapoda</taxon>
        <taxon>Insecta</taxon>
        <taxon>Pterygota</taxon>
        <taxon>Neoptera</taxon>
        <taxon>Endopterygota</taxon>
        <taxon>Coleoptera</taxon>
        <taxon>Polyphaga</taxon>
        <taxon>Cucujiformia</taxon>
        <taxon>Curculionidae</taxon>
        <taxon>Scolytinae</taxon>
        <taxon>Hypothenemus</taxon>
    </lineage>
</organism>
<feature type="domain" description="Fibronectin type-III" evidence="10">
    <location>
        <begin position="108"/>
        <end position="205"/>
    </location>
</feature>
<dbReference type="InterPro" id="IPR050122">
    <property type="entry name" value="RTK"/>
</dbReference>
<dbReference type="SMART" id="SM00060">
    <property type="entry name" value="FN3"/>
    <property type="match status" value="1"/>
</dbReference>
<keyword evidence="2 7" id="KW-0812">Transmembrane</keyword>
<evidence type="ECO:0000256" key="6">
    <source>
        <dbReference type="ARBA" id="ARBA00023180"/>
    </source>
</evidence>
<sequence>MKPLFFLFLISLTTIHGLENEFLGCFQNIPKTGSIYVSQVRILDNCAKYCFRNYYWYLNFYNDNCTCSNFLGEQISNVTCDTHCLKNQCSKDVAFKNTYRTGNIVPGPPRGFQIFNITSNNCRLLWKKPESYVKIDGYKITAVIVQTFSSYPPNLLEWWFGNTTFQTELSDLLPATKYNISIAALYENMPGAQIYQIIITRLGDPENLPAQPKILSDDGDKIRIKIFPVVNNNGPVTSYRVVVVKTDDNQGFQKQNVFPYAEAQKQNLSYYIAAELSPQDINQEFTVGDGKYYDTYFNAPLNPDSNYKVIVGLVSNFSGETKSVYSNASGYHNGISILNVYEEEGDSPGVIIGLSIAIALLSLLLIIGVIGFVILKSKIIKRRQRLSENQELTIQGPMIEVENNGYIHDEEHIPAIAHYRNLKQKVRTIPYSQIKVEPANLLGVGKFGKINTGTLHDNGNMTTVTCYTIHDKRMNQETKKGMLQELDILIKIGKHNNIVNLIGTSETRDVVVVVLELNQINLKDFLLGSRDNLSSKFCTMTEAQALEIAIGICRGMTHLHSHNVIHKQLCARNVLISNNLTPKLSGFGLAQYFSHNKIPDYTRWTALETFKNHPPNIKTDVWSFACVLWEILAIGGTPYGNIANNNDIPEHLNKGMRLSQLRYVGDNLYQIMLDCWQLIADERPKFDDLVQSLENLIDNPMAIIDFKIYSSFQYEQFYPNMELSVRPVF</sequence>
<feature type="domain" description="Protein kinase" evidence="9">
    <location>
        <begin position="436"/>
        <end position="697"/>
    </location>
</feature>
<dbReference type="InterPro" id="IPR001245">
    <property type="entry name" value="Ser-Thr/Tyr_kinase_cat_dom"/>
</dbReference>
<feature type="transmembrane region" description="Helical" evidence="7">
    <location>
        <begin position="350"/>
        <end position="375"/>
    </location>
</feature>
<dbReference type="Proteomes" id="UP001566132">
    <property type="component" value="Unassembled WGS sequence"/>
</dbReference>
<gene>
    <name evidence="11" type="ORF">ABEB36_010844</name>
</gene>
<dbReference type="Gene3D" id="2.60.40.10">
    <property type="entry name" value="Immunoglobulins"/>
    <property type="match status" value="1"/>
</dbReference>
<comment type="subcellular location">
    <subcellularLocation>
        <location evidence="1">Membrane</location>
        <topology evidence="1">Single-pass type I membrane protein</topology>
    </subcellularLocation>
</comment>
<dbReference type="InterPro" id="IPR013783">
    <property type="entry name" value="Ig-like_fold"/>
</dbReference>
<dbReference type="SUPFAM" id="SSF56112">
    <property type="entry name" value="Protein kinase-like (PK-like)"/>
    <property type="match status" value="1"/>
</dbReference>
<feature type="signal peptide" evidence="8">
    <location>
        <begin position="1"/>
        <end position="17"/>
    </location>
</feature>
<dbReference type="SUPFAM" id="SSF49265">
    <property type="entry name" value="Fibronectin type III"/>
    <property type="match status" value="1"/>
</dbReference>
<name>A0ABD1EDA6_HYPHA</name>
<dbReference type="EMBL" id="JBDJPC010000008">
    <property type="protein sequence ID" value="KAL1492607.1"/>
    <property type="molecule type" value="Genomic_DNA"/>
</dbReference>
<evidence type="ECO:0000313" key="11">
    <source>
        <dbReference type="EMBL" id="KAL1492607.1"/>
    </source>
</evidence>
<dbReference type="InterPro" id="IPR011009">
    <property type="entry name" value="Kinase-like_dom_sf"/>
</dbReference>
<dbReference type="InterPro" id="IPR003961">
    <property type="entry name" value="FN3_dom"/>
</dbReference>